<dbReference type="AlphaFoldDB" id="A0A6A6ERL4"/>
<evidence type="ECO:0000313" key="2">
    <source>
        <dbReference type="EMBL" id="KAF2193622.1"/>
    </source>
</evidence>
<organism evidence="2 3">
    <name type="scientific">Zopfia rhizophila CBS 207.26</name>
    <dbReference type="NCBI Taxonomy" id="1314779"/>
    <lineage>
        <taxon>Eukaryota</taxon>
        <taxon>Fungi</taxon>
        <taxon>Dikarya</taxon>
        <taxon>Ascomycota</taxon>
        <taxon>Pezizomycotina</taxon>
        <taxon>Dothideomycetes</taxon>
        <taxon>Dothideomycetes incertae sedis</taxon>
        <taxon>Zopfiaceae</taxon>
        <taxon>Zopfia</taxon>
    </lineage>
</organism>
<proteinExistence type="predicted"/>
<dbReference type="Proteomes" id="UP000800200">
    <property type="component" value="Unassembled WGS sequence"/>
</dbReference>
<evidence type="ECO:0000313" key="3">
    <source>
        <dbReference type="Proteomes" id="UP000800200"/>
    </source>
</evidence>
<feature type="region of interest" description="Disordered" evidence="1">
    <location>
        <begin position="77"/>
        <end position="102"/>
    </location>
</feature>
<protein>
    <submittedName>
        <fullName evidence="2">Uncharacterized protein</fullName>
    </submittedName>
</protein>
<accession>A0A6A6ERL4</accession>
<keyword evidence="3" id="KW-1185">Reference proteome</keyword>
<gene>
    <name evidence="2" type="ORF">K469DRAFT_239351</name>
</gene>
<evidence type="ECO:0000256" key="1">
    <source>
        <dbReference type="SAM" id="MobiDB-lite"/>
    </source>
</evidence>
<name>A0A6A6ERL4_9PEZI</name>
<reference evidence="2" key="1">
    <citation type="journal article" date="2020" name="Stud. Mycol.">
        <title>101 Dothideomycetes genomes: a test case for predicting lifestyles and emergence of pathogens.</title>
        <authorList>
            <person name="Haridas S."/>
            <person name="Albert R."/>
            <person name="Binder M."/>
            <person name="Bloem J."/>
            <person name="Labutti K."/>
            <person name="Salamov A."/>
            <person name="Andreopoulos B."/>
            <person name="Baker S."/>
            <person name="Barry K."/>
            <person name="Bills G."/>
            <person name="Bluhm B."/>
            <person name="Cannon C."/>
            <person name="Castanera R."/>
            <person name="Culley D."/>
            <person name="Daum C."/>
            <person name="Ezra D."/>
            <person name="Gonzalez J."/>
            <person name="Henrissat B."/>
            <person name="Kuo A."/>
            <person name="Liang C."/>
            <person name="Lipzen A."/>
            <person name="Lutzoni F."/>
            <person name="Magnuson J."/>
            <person name="Mondo S."/>
            <person name="Nolan M."/>
            <person name="Ohm R."/>
            <person name="Pangilinan J."/>
            <person name="Park H.-J."/>
            <person name="Ramirez L."/>
            <person name="Alfaro M."/>
            <person name="Sun H."/>
            <person name="Tritt A."/>
            <person name="Yoshinaga Y."/>
            <person name="Zwiers L.-H."/>
            <person name="Turgeon B."/>
            <person name="Goodwin S."/>
            <person name="Spatafora J."/>
            <person name="Crous P."/>
            <person name="Grigoriev I."/>
        </authorList>
    </citation>
    <scope>NUCLEOTIDE SEQUENCE</scope>
    <source>
        <strain evidence="2">CBS 207.26</strain>
    </source>
</reference>
<dbReference type="OrthoDB" id="10591065at2759"/>
<dbReference type="EMBL" id="ML994613">
    <property type="protein sequence ID" value="KAF2193622.1"/>
    <property type="molecule type" value="Genomic_DNA"/>
</dbReference>
<sequence length="102" mass="11673">MARLYCYYGFLVLNRPPPNYDGHVPLTVTESIVLGIGEFDPRILPNAPISRPDYIIMPRRLMTGLLHQKTPAIPVRPYDSRANPSHFPSKHTAPQYCKPCRR</sequence>